<accession>A0ABD1ZFP6</accession>
<evidence type="ECO:0000313" key="2">
    <source>
        <dbReference type="Proteomes" id="UP001605036"/>
    </source>
</evidence>
<reference evidence="1 2" key="1">
    <citation type="submission" date="2024-09" db="EMBL/GenBank/DDBJ databases">
        <title>Chromosome-scale assembly of Riccia fluitans.</title>
        <authorList>
            <person name="Paukszto L."/>
            <person name="Sawicki J."/>
            <person name="Karawczyk K."/>
            <person name="Piernik-Szablinska J."/>
            <person name="Szczecinska M."/>
            <person name="Mazdziarz M."/>
        </authorList>
    </citation>
    <scope>NUCLEOTIDE SEQUENCE [LARGE SCALE GENOMIC DNA]</scope>
    <source>
        <strain evidence="1">Rf_01</strain>
        <tissue evidence="1">Aerial parts of the thallus</tissue>
    </source>
</reference>
<organism evidence="1 2">
    <name type="scientific">Riccia fluitans</name>
    <dbReference type="NCBI Taxonomy" id="41844"/>
    <lineage>
        <taxon>Eukaryota</taxon>
        <taxon>Viridiplantae</taxon>
        <taxon>Streptophyta</taxon>
        <taxon>Embryophyta</taxon>
        <taxon>Marchantiophyta</taxon>
        <taxon>Marchantiopsida</taxon>
        <taxon>Marchantiidae</taxon>
        <taxon>Marchantiales</taxon>
        <taxon>Ricciaceae</taxon>
        <taxon>Riccia</taxon>
    </lineage>
</organism>
<comment type="caution">
    <text evidence="1">The sequence shown here is derived from an EMBL/GenBank/DDBJ whole genome shotgun (WGS) entry which is preliminary data.</text>
</comment>
<proteinExistence type="predicted"/>
<keyword evidence="2" id="KW-1185">Reference proteome</keyword>
<sequence>MDVKCECCVRLHIEKFKVLSNSLPNHQAFCDFCTAATSYLRPSNVVKAFLDDYILWAPCTDGTRASARN</sequence>
<protein>
    <submittedName>
        <fullName evidence="1">Uncharacterized protein</fullName>
    </submittedName>
</protein>
<dbReference type="Proteomes" id="UP001605036">
    <property type="component" value="Unassembled WGS sequence"/>
</dbReference>
<evidence type="ECO:0000313" key="1">
    <source>
        <dbReference type="EMBL" id="KAL2650258.1"/>
    </source>
</evidence>
<dbReference type="EMBL" id="JBHFFA010000001">
    <property type="protein sequence ID" value="KAL2650258.1"/>
    <property type="molecule type" value="Genomic_DNA"/>
</dbReference>
<name>A0ABD1ZFP6_9MARC</name>
<gene>
    <name evidence="1" type="ORF">R1flu_018386</name>
</gene>
<dbReference type="AlphaFoldDB" id="A0ABD1ZFP6"/>